<dbReference type="PANTHER" id="PTHR38839">
    <property type="entry name" value="TRANSCRIPTIONAL REGULATOR WHID-RELATED"/>
    <property type="match status" value="1"/>
</dbReference>
<evidence type="ECO:0000313" key="14">
    <source>
        <dbReference type="Proteomes" id="UP000315677"/>
    </source>
</evidence>
<dbReference type="GO" id="GO:0035731">
    <property type="term" value="F:dinitrosyl-iron complex binding"/>
    <property type="evidence" value="ECO:0007669"/>
    <property type="project" value="UniProtKB-UniRule"/>
</dbReference>
<feature type="binding site" evidence="11">
    <location>
        <position position="38"/>
    </location>
    <ligand>
        <name>[4Fe-4S] cluster</name>
        <dbReference type="ChEBI" id="CHEBI:49883"/>
    </ligand>
</feature>
<dbReference type="InterPro" id="IPR003482">
    <property type="entry name" value="Whib"/>
</dbReference>
<evidence type="ECO:0000256" key="8">
    <source>
        <dbReference type="ARBA" id="ARBA00023125"/>
    </source>
</evidence>
<evidence type="ECO:0000256" key="5">
    <source>
        <dbReference type="ARBA" id="ARBA00023004"/>
    </source>
</evidence>
<comment type="PTM">
    <text evidence="11">Upon Fe-S cluster removal intramolecular disulfide bonds are formed.</text>
</comment>
<evidence type="ECO:0000256" key="1">
    <source>
        <dbReference type="ARBA" id="ARBA00004496"/>
    </source>
</evidence>
<comment type="caution">
    <text evidence="13">The sequence shown here is derived from an EMBL/GenBank/DDBJ whole genome shotgun (WGS) entry which is preliminary data.</text>
</comment>
<dbReference type="HAMAP" id="MF_01479">
    <property type="entry name" value="WhiB"/>
    <property type="match status" value="1"/>
</dbReference>
<feature type="binding site" evidence="11">
    <location>
        <position position="77"/>
    </location>
    <ligand>
        <name>[4Fe-4S] cluster</name>
        <dbReference type="ChEBI" id="CHEBI:49883"/>
    </ligand>
</feature>
<dbReference type="GO" id="GO:0005737">
    <property type="term" value="C:cytoplasm"/>
    <property type="evidence" value="ECO:0007669"/>
    <property type="project" value="UniProtKB-SubCell"/>
</dbReference>
<keyword evidence="3 11" id="KW-0004">4Fe-4S</keyword>
<comment type="subcellular location">
    <subcellularLocation>
        <location evidence="1 11">Cytoplasm</location>
    </subcellularLocation>
</comment>
<evidence type="ECO:0000313" key="13">
    <source>
        <dbReference type="EMBL" id="TQM09308.1"/>
    </source>
</evidence>
<keyword evidence="4 11" id="KW-0479">Metal-binding</keyword>
<keyword evidence="10 11" id="KW-0804">Transcription</keyword>
<comment type="PTM">
    <text evidence="11">The Fe-S cluster can be nitrosylated by nitric oxide (NO).</text>
</comment>
<feature type="binding site" evidence="11">
    <location>
        <position position="71"/>
    </location>
    <ligand>
        <name>[4Fe-4S] cluster</name>
        <dbReference type="ChEBI" id="CHEBI:49883"/>
    </ligand>
</feature>
<keyword evidence="7 11" id="KW-0805">Transcription regulation</keyword>
<evidence type="ECO:0000256" key="9">
    <source>
        <dbReference type="ARBA" id="ARBA00023157"/>
    </source>
</evidence>
<evidence type="ECO:0000256" key="11">
    <source>
        <dbReference type="HAMAP-Rule" id="MF_01479"/>
    </source>
</evidence>
<evidence type="ECO:0000256" key="2">
    <source>
        <dbReference type="ARBA" id="ARBA00006597"/>
    </source>
</evidence>
<evidence type="ECO:0000256" key="4">
    <source>
        <dbReference type="ARBA" id="ARBA00022723"/>
    </source>
</evidence>
<dbReference type="GO" id="GO:0045454">
    <property type="term" value="P:cell redox homeostasis"/>
    <property type="evidence" value="ECO:0007669"/>
    <property type="project" value="TreeGrafter"/>
</dbReference>
<accession>A0A543DIZ7</accession>
<keyword evidence="5 11" id="KW-0408">Iron</keyword>
<dbReference type="Proteomes" id="UP000315677">
    <property type="component" value="Unassembled WGS sequence"/>
</dbReference>
<comment type="similarity">
    <text evidence="2 11">Belongs to the WhiB family.</text>
</comment>
<keyword evidence="6 11" id="KW-0411">Iron-sulfur</keyword>
<feature type="domain" description="4Fe-4S Wbl-type" evidence="12">
    <location>
        <begin position="37"/>
        <end position="101"/>
    </location>
</feature>
<comment type="cofactor">
    <cofactor evidence="11">
        <name>[4Fe-4S] cluster</name>
        <dbReference type="ChEBI" id="CHEBI:49883"/>
    </cofactor>
    <text evidence="11">Binds 1 [4Fe-4S] cluster per subunit. Following nitrosylation of the [4Fe-4S] cluster binds 1 [4Fe-8(NO)] cluster per subunit.</text>
</comment>
<dbReference type="AlphaFoldDB" id="A0A543DIZ7"/>
<reference evidence="13 14" key="1">
    <citation type="submission" date="2019-06" db="EMBL/GenBank/DDBJ databases">
        <title>Sequencing the genomes of 1000 actinobacteria strains.</title>
        <authorList>
            <person name="Klenk H.-P."/>
        </authorList>
    </citation>
    <scope>NUCLEOTIDE SEQUENCE [LARGE SCALE GENOMIC DNA]</scope>
    <source>
        <strain evidence="13 14">DSM 45301</strain>
    </source>
</reference>
<dbReference type="GO" id="GO:0045892">
    <property type="term" value="P:negative regulation of DNA-templated transcription"/>
    <property type="evidence" value="ECO:0007669"/>
    <property type="project" value="TreeGrafter"/>
</dbReference>
<keyword evidence="9 11" id="KW-1015">Disulfide bond</keyword>
<keyword evidence="14" id="KW-1185">Reference proteome</keyword>
<dbReference type="GO" id="GO:0047134">
    <property type="term" value="F:protein-disulfide reductase [NAD(P)H] activity"/>
    <property type="evidence" value="ECO:0007669"/>
    <property type="project" value="TreeGrafter"/>
</dbReference>
<dbReference type="InterPro" id="IPR034768">
    <property type="entry name" value="4FE4S_WBL"/>
</dbReference>
<dbReference type="PROSITE" id="PS51674">
    <property type="entry name" value="4FE4S_WBL"/>
    <property type="match status" value="1"/>
</dbReference>
<feature type="binding site" evidence="11">
    <location>
        <position position="68"/>
    </location>
    <ligand>
        <name>[4Fe-4S] cluster</name>
        <dbReference type="ChEBI" id="CHEBI:49883"/>
    </ligand>
</feature>
<dbReference type="RefSeq" id="WP_170231518.1">
    <property type="nucleotide sequence ID" value="NZ_VFPA01000003.1"/>
</dbReference>
<protein>
    <recommendedName>
        <fullName evidence="11">Transcriptional regulator WhiB</fullName>
    </recommendedName>
</protein>
<evidence type="ECO:0000256" key="3">
    <source>
        <dbReference type="ARBA" id="ARBA00022485"/>
    </source>
</evidence>
<comment type="function">
    <text evidence="11">Acts as a transcriptional regulator. Probably redox-responsive. The apo- but not holo-form probably binds DNA.</text>
</comment>
<name>A0A543DIZ7_9PSEU</name>
<evidence type="ECO:0000259" key="12">
    <source>
        <dbReference type="PROSITE" id="PS51674"/>
    </source>
</evidence>
<dbReference type="GO" id="GO:0051539">
    <property type="term" value="F:4 iron, 4 sulfur cluster binding"/>
    <property type="evidence" value="ECO:0007669"/>
    <property type="project" value="UniProtKB-UniRule"/>
</dbReference>
<gene>
    <name evidence="11" type="primary">whiB</name>
    <name evidence="13" type="ORF">FB558_5060</name>
</gene>
<dbReference type="EMBL" id="VFPA01000003">
    <property type="protein sequence ID" value="TQM09308.1"/>
    <property type="molecule type" value="Genomic_DNA"/>
</dbReference>
<keyword evidence="11" id="KW-0963">Cytoplasm</keyword>
<dbReference type="GO" id="GO:0046872">
    <property type="term" value="F:metal ion binding"/>
    <property type="evidence" value="ECO:0007669"/>
    <property type="project" value="UniProtKB-KW"/>
</dbReference>
<organism evidence="13 14">
    <name type="scientific">Pseudonocardia kunmingensis</name>
    <dbReference type="NCBI Taxonomy" id="630975"/>
    <lineage>
        <taxon>Bacteria</taxon>
        <taxon>Bacillati</taxon>
        <taxon>Actinomycetota</taxon>
        <taxon>Actinomycetes</taxon>
        <taxon>Pseudonocardiales</taxon>
        <taxon>Pseudonocardiaceae</taxon>
        <taxon>Pseudonocardia</taxon>
    </lineage>
</organism>
<evidence type="ECO:0000256" key="6">
    <source>
        <dbReference type="ARBA" id="ARBA00023014"/>
    </source>
</evidence>
<evidence type="ECO:0000256" key="7">
    <source>
        <dbReference type="ARBA" id="ARBA00023015"/>
    </source>
</evidence>
<keyword evidence="8 11" id="KW-0238">DNA-binding</keyword>
<proteinExistence type="inferred from homology"/>
<dbReference type="GO" id="GO:0003677">
    <property type="term" value="F:DNA binding"/>
    <property type="evidence" value="ECO:0007669"/>
    <property type="project" value="UniProtKB-UniRule"/>
</dbReference>
<dbReference type="Pfam" id="PF02467">
    <property type="entry name" value="Whib"/>
    <property type="match status" value="1"/>
</dbReference>
<evidence type="ECO:0000256" key="10">
    <source>
        <dbReference type="ARBA" id="ARBA00023163"/>
    </source>
</evidence>
<sequence>MISTEPVTVVVRTGRAGQYADWQLDPEFPPSWHRQALCNAVDTAMFFPADDERPPQRQHRERTAKAICATCPVRQQCAVHAMAHRELHGVWGGLSEADRRRRLAHP</sequence>